<evidence type="ECO:0000256" key="6">
    <source>
        <dbReference type="ARBA" id="ARBA00022617"/>
    </source>
</evidence>
<evidence type="ECO:0000313" key="16">
    <source>
        <dbReference type="RefSeq" id="XP_064072426.1"/>
    </source>
</evidence>
<evidence type="ECO:0000256" key="8">
    <source>
        <dbReference type="ARBA" id="ARBA00022824"/>
    </source>
</evidence>
<dbReference type="Pfam" id="PF00067">
    <property type="entry name" value="p450"/>
    <property type="match status" value="2"/>
</dbReference>
<dbReference type="PRINTS" id="PR00385">
    <property type="entry name" value="P450"/>
</dbReference>
<evidence type="ECO:0000313" key="15">
    <source>
        <dbReference type="Proteomes" id="UP001652626"/>
    </source>
</evidence>
<keyword evidence="12 14" id="KW-0503">Monooxygenase</keyword>
<keyword evidence="15" id="KW-1185">Reference proteome</keyword>
<dbReference type="InterPro" id="IPR002401">
    <property type="entry name" value="Cyt_P450_E_grp-I"/>
</dbReference>
<evidence type="ECO:0000256" key="1">
    <source>
        <dbReference type="ARBA" id="ARBA00001971"/>
    </source>
</evidence>
<comment type="subcellular location">
    <subcellularLocation>
        <location evidence="4">Endoplasmic reticulum membrane</location>
        <topology evidence="4">Peripheral membrane protein</topology>
    </subcellularLocation>
    <subcellularLocation>
        <location evidence="3">Microsome membrane</location>
        <topology evidence="3">Peripheral membrane protein</topology>
    </subcellularLocation>
</comment>
<proteinExistence type="inferred from homology"/>
<comment type="function">
    <text evidence="2">May be involved in the metabolism of insect hormones and in the breakdown of synthetic insecticides.</text>
</comment>
<dbReference type="PRINTS" id="PR00463">
    <property type="entry name" value="EP450I"/>
</dbReference>
<organism evidence="15 16">
    <name type="scientific">Vanessa tameamea</name>
    <name type="common">Kamehameha butterfly</name>
    <dbReference type="NCBI Taxonomy" id="334116"/>
    <lineage>
        <taxon>Eukaryota</taxon>
        <taxon>Metazoa</taxon>
        <taxon>Ecdysozoa</taxon>
        <taxon>Arthropoda</taxon>
        <taxon>Hexapoda</taxon>
        <taxon>Insecta</taxon>
        <taxon>Pterygota</taxon>
        <taxon>Neoptera</taxon>
        <taxon>Endopterygota</taxon>
        <taxon>Lepidoptera</taxon>
        <taxon>Glossata</taxon>
        <taxon>Ditrysia</taxon>
        <taxon>Papilionoidea</taxon>
        <taxon>Nymphalidae</taxon>
        <taxon>Nymphalinae</taxon>
        <taxon>Vanessa</taxon>
    </lineage>
</organism>
<dbReference type="PROSITE" id="PS00086">
    <property type="entry name" value="CYTOCHROME_P450"/>
    <property type="match status" value="1"/>
</dbReference>
<evidence type="ECO:0000256" key="3">
    <source>
        <dbReference type="ARBA" id="ARBA00004174"/>
    </source>
</evidence>
<evidence type="ECO:0000256" key="14">
    <source>
        <dbReference type="RuleBase" id="RU000461"/>
    </source>
</evidence>
<keyword evidence="13" id="KW-0472">Membrane</keyword>
<dbReference type="Gene3D" id="1.10.630.10">
    <property type="entry name" value="Cytochrome P450"/>
    <property type="match status" value="2"/>
</dbReference>
<keyword evidence="6 14" id="KW-0349">Heme</keyword>
<evidence type="ECO:0000256" key="2">
    <source>
        <dbReference type="ARBA" id="ARBA00003690"/>
    </source>
</evidence>
<dbReference type="InterPro" id="IPR001128">
    <property type="entry name" value="Cyt_P450"/>
</dbReference>
<comment type="cofactor">
    <cofactor evidence="1">
        <name>heme</name>
        <dbReference type="ChEBI" id="CHEBI:30413"/>
    </cofactor>
</comment>
<dbReference type="SUPFAM" id="SSF48264">
    <property type="entry name" value="Cytochrome P450"/>
    <property type="match status" value="1"/>
</dbReference>
<dbReference type="RefSeq" id="XP_064072426.1">
    <property type="nucleotide sequence ID" value="XM_064216356.1"/>
</dbReference>
<evidence type="ECO:0000256" key="13">
    <source>
        <dbReference type="ARBA" id="ARBA00023136"/>
    </source>
</evidence>
<keyword evidence="7 14" id="KW-0479">Metal-binding</keyword>
<dbReference type="InterPro" id="IPR017972">
    <property type="entry name" value="Cyt_P450_CS"/>
</dbReference>
<accession>A0ABM4AM98</accession>
<name>A0ABM4AM98_VANTA</name>
<gene>
    <name evidence="16" type="primary">LOC113394692</name>
</gene>
<dbReference type="InterPro" id="IPR036396">
    <property type="entry name" value="Cyt_P450_sf"/>
</dbReference>
<protein>
    <submittedName>
        <fullName evidence="16">Cytochrome P450 4C1-like</fullName>
    </submittedName>
</protein>
<evidence type="ECO:0000256" key="11">
    <source>
        <dbReference type="ARBA" id="ARBA00023004"/>
    </source>
</evidence>
<keyword evidence="9" id="KW-0492">Microsome</keyword>
<evidence type="ECO:0000256" key="12">
    <source>
        <dbReference type="ARBA" id="ARBA00023033"/>
    </source>
</evidence>
<evidence type="ECO:0000256" key="4">
    <source>
        <dbReference type="ARBA" id="ARBA00004406"/>
    </source>
</evidence>
<evidence type="ECO:0000256" key="9">
    <source>
        <dbReference type="ARBA" id="ARBA00022848"/>
    </source>
</evidence>
<dbReference type="PANTHER" id="PTHR24291">
    <property type="entry name" value="CYTOCHROME P450 FAMILY 4"/>
    <property type="match status" value="1"/>
</dbReference>
<evidence type="ECO:0000256" key="7">
    <source>
        <dbReference type="ARBA" id="ARBA00022723"/>
    </source>
</evidence>
<sequence>MVLLGYLLLDRMTKDEEFDKIPGPKGIFLFDNEKSNDLVKKLEFEVNKIKTDLHPYVTDLSLNSVCETAMGISLDKEASDFSKTYKSAVHKLGSYLFYRINKKFGFIQIRYLAFLPIVMIEKYIQIKQMMTHSVDDTIGTKKKRLAMLDLLLVSEKEGKIDREGIHEEVDTFMLAGYDTTATALKYAFMLLANHKEEQDKILEESAQILNSPDSKPTMNDLSQMKYLKSCIKETLRLYPPVHFISRQSDQPVQFSNRIPFSAGPRNCIGQKFAMLEMKMAILAVLREYRLLPVTKPDDIVIYMYLILRSTEPIYVKFEKRNV</sequence>
<keyword evidence="10 14" id="KW-0560">Oxidoreductase</keyword>
<dbReference type="PANTHER" id="PTHR24291:SF189">
    <property type="entry name" value="CYTOCHROME P450 4C3-RELATED"/>
    <property type="match status" value="1"/>
</dbReference>
<dbReference type="InterPro" id="IPR050196">
    <property type="entry name" value="Cytochrome_P450_Monoox"/>
</dbReference>
<keyword evidence="11 14" id="KW-0408">Iron</keyword>
<keyword evidence="8" id="KW-0256">Endoplasmic reticulum</keyword>
<evidence type="ECO:0000256" key="5">
    <source>
        <dbReference type="ARBA" id="ARBA00010617"/>
    </source>
</evidence>
<reference evidence="15" key="1">
    <citation type="submission" date="2025-05" db="UniProtKB">
        <authorList>
            <consortium name="RefSeq"/>
        </authorList>
    </citation>
    <scope>NUCLEOTIDE SEQUENCE [LARGE SCALE GENOMIC DNA]</scope>
</reference>
<dbReference type="GeneID" id="113394692"/>
<evidence type="ECO:0000256" key="10">
    <source>
        <dbReference type="ARBA" id="ARBA00023002"/>
    </source>
</evidence>
<dbReference type="Proteomes" id="UP001652626">
    <property type="component" value="Chromosome 2"/>
</dbReference>
<reference evidence="16" key="2">
    <citation type="submission" date="2025-08" db="UniProtKB">
        <authorList>
            <consortium name="RefSeq"/>
        </authorList>
    </citation>
    <scope>IDENTIFICATION</scope>
    <source>
        <tissue evidence="16">Whole body</tissue>
    </source>
</reference>
<comment type="similarity">
    <text evidence="5 14">Belongs to the cytochrome P450 family.</text>
</comment>